<dbReference type="AlphaFoldDB" id="A0A9X1FT55"/>
<evidence type="ECO:0008006" key="5">
    <source>
        <dbReference type="Google" id="ProtNLM"/>
    </source>
</evidence>
<dbReference type="EMBL" id="JAHXDN010000001">
    <property type="protein sequence ID" value="MBW4706645.1"/>
    <property type="molecule type" value="Genomic_DNA"/>
</dbReference>
<feature type="transmembrane region" description="Helical" evidence="1">
    <location>
        <begin position="1043"/>
        <end position="1064"/>
    </location>
</feature>
<evidence type="ECO:0000256" key="2">
    <source>
        <dbReference type="SAM" id="SignalP"/>
    </source>
</evidence>
<reference evidence="3" key="1">
    <citation type="submission" date="2021-07" db="EMBL/GenBank/DDBJ databases">
        <title>Roseobacter insulae sp. nov., isolated from a tidal flat.</title>
        <authorList>
            <person name="Park S."/>
            <person name="Yoon J.-H."/>
        </authorList>
    </citation>
    <scope>NUCLEOTIDE SEQUENCE</scope>
    <source>
        <strain evidence="3">YSTF-M11</strain>
    </source>
</reference>
<keyword evidence="1" id="KW-0812">Transmembrane</keyword>
<dbReference type="PROSITE" id="PS51257">
    <property type="entry name" value="PROKAR_LIPOPROTEIN"/>
    <property type="match status" value="1"/>
</dbReference>
<keyword evidence="4" id="KW-1185">Reference proteome</keyword>
<protein>
    <recommendedName>
        <fullName evidence="5">Peptidoglycan binding-like domain-containing protein</fullName>
    </recommendedName>
</protein>
<accession>A0A9X1FT55</accession>
<dbReference type="RefSeq" id="WP_219498458.1">
    <property type="nucleotide sequence ID" value="NZ_JAHXDN010000001.1"/>
</dbReference>
<name>A0A9X1FT55_9RHOB</name>
<proteinExistence type="predicted"/>
<keyword evidence="1" id="KW-1133">Transmembrane helix</keyword>
<keyword evidence="2" id="KW-0732">Signal</keyword>
<comment type="caution">
    <text evidence="3">The sequence shown here is derived from an EMBL/GenBank/DDBJ whole genome shotgun (WGS) entry which is preliminary data.</text>
</comment>
<evidence type="ECO:0000313" key="3">
    <source>
        <dbReference type="EMBL" id="MBW4706645.1"/>
    </source>
</evidence>
<organism evidence="3 4">
    <name type="scientific">Roseobacter insulae</name>
    <dbReference type="NCBI Taxonomy" id="2859783"/>
    <lineage>
        <taxon>Bacteria</taxon>
        <taxon>Pseudomonadati</taxon>
        <taxon>Pseudomonadota</taxon>
        <taxon>Alphaproteobacteria</taxon>
        <taxon>Rhodobacterales</taxon>
        <taxon>Roseobacteraceae</taxon>
        <taxon>Roseobacter</taxon>
    </lineage>
</organism>
<feature type="chain" id="PRO_5040789924" description="Peptidoglycan binding-like domain-containing protein" evidence="2">
    <location>
        <begin position="28"/>
        <end position="1103"/>
    </location>
</feature>
<keyword evidence="1" id="KW-0472">Membrane</keyword>
<gene>
    <name evidence="3" type="ORF">KX928_02485</name>
</gene>
<evidence type="ECO:0000256" key="1">
    <source>
        <dbReference type="SAM" id="Phobius"/>
    </source>
</evidence>
<evidence type="ECO:0000313" key="4">
    <source>
        <dbReference type="Proteomes" id="UP001138661"/>
    </source>
</evidence>
<dbReference type="Proteomes" id="UP001138661">
    <property type="component" value="Unassembled WGS sequence"/>
</dbReference>
<sequence>MKVLSRFLTRFWLLVIVGAGVPAGAMASCADFTNLGDAAVADYDISTVQAGLRAALEDSNARLSDGRLGSVTRAALGKLCAKVPRQGVGPDVPQTLDLATDYGTLSGLVAEWRSIVLAPGMIARLSQSNGETRMALRLAAGPQMAAAALTGTASVADCSALGDAGSISPAAQTALDLLSGPQLGYALADICAALPITGTGEDFLSAMRRLGQMDLAMAGATDTLMSDAFGVWLTQSPGDRLPRLLGSVPAVLALLQDYEDGKATAPIVIDTPEPAPLPASCSARTVDSATHYFAFSQDNLDALTENVDVQAAFEAVKEMQFTTAQQLWAALQANLQGVLDQCTLDQIKELVVGPEFLPRAFLIDEEATKSLSFIEDLQDVMPVVEPFIGRVAPDEETLVSGLKAAVTQQVTLEINDQVEVAATTLAAAAEPVPPVLDTRPEGVPDYELPELPATIGVTDATDLAIASTVLNEAFREALADSNYLPATQPEILKGDVRRILRPVAQKQIDAEVDAKMALIAPVVMSTWSLTATLKARILSLPDVSGVVDDPTNQDLETRLRSLVGVEYPNARLFRSALNAVPRVDGSDATAPPLSDQLVATALSLAERDVADKFKDRAFGPLAAPDCGCVPKRPETAEVYGFYPFWFAPVKDAPPPAEGEDAPPEPTLQLVDFGLVSRLAFYGMELTYANPDGDETTRNLSLIHADRWIEARRSFVNSAHRHRAKVDVAFDLRDWSNWTASEINTAATEITRQLQAFERVPTQTLADVQAAIPTLFDQTYPDGVTLVFEDYAGKTMTDLNAQNLIDIVRAVHAKLPQPENQHVNIALDFSLIDIPGQQPVLSNLSDLLLTGRSLAQKRADGQEEGQFSRREQQETKVVNKILIFLERPTTETKKRLRARMDRSDFRGKERSEILRSIIPVVPPSGHEFVFQRQQEGDVTDEEALKYSQFVDDAIYFEDNFSGIGFWPVPRLTDPDISTIKATIALDWNQHNLPKELNVIRAPLVQVCTWACPNRAYITLAAAALFAFVVILTIRSFYSGAINQLAFRLGVVWIGMGAVILMLFVLDICDHQAFWPRILMIWLIAILGLIIGYNFVQRVKNGPKP</sequence>
<feature type="signal peptide" evidence="2">
    <location>
        <begin position="1"/>
        <end position="27"/>
    </location>
</feature>
<feature type="transmembrane region" description="Helical" evidence="1">
    <location>
        <begin position="1076"/>
        <end position="1094"/>
    </location>
</feature>
<feature type="transmembrane region" description="Helical" evidence="1">
    <location>
        <begin position="1014"/>
        <end position="1036"/>
    </location>
</feature>